<evidence type="ECO:0000313" key="2">
    <source>
        <dbReference type="EMBL" id="TCK75476.1"/>
    </source>
</evidence>
<dbReference type="RefSeq" id="WP_131991265.1">
    <property type="nucleotide sequence ID" value="NZ_SMGK01000001.1"/>
</dbReference>
<keyword evidence="3" id="KW-1185">Reference proteome</keyword>
<accession>A0A4R1LAK7</accession>
<name>A0A4R1LAK7_9BACT</name>
<dbReference type="InterPro" id="IPR036429">
    <property type="entry name" value="SpoA-like_sf"/>
</dbReference>
<dbReference type="InterPro" id="IPR001543">
    <property type="entry name" value="FliN-like_C"/>
</dbReference>
<dbReference type="Gene3D" id="2.30.330.10">
    <property type="entry name" value="SpoA-like"/>
    <property type="match status" value="1"/>
</dbReference>
<protein>
    <submittedName>
        <fullName evidence="2">Flagellar motor switch protein FliN/FliY</fullName>
    </submittedName>
</protein>
<feature type="domain" description="Flagellar motor switch protein FliN-like C-terminal" evidence="1">
    <location>
        <begin position="44"/>
        <end position="113"/>
    </location>
</feature>
<proteinExistence type="predicted"/>
<reference evidence="2 3" key="1">
    <citation type="submission" date="2019-03" db="EMBL/GenBank/DDBJ databases">
        <title>Genomic Encyclopedia of Type Strains, Phase IV (KMG-IV): sequencing the most valuable type-strain genomes for metagenomic binning, comparative biology and taxonomic classification.</title>
        <authorList>
            <person name="Goeker M."/>
        </authorList>
    </citation>
    <scope>NUCLEOTIDE SEQUENCE [LARGE SCALE GENOMIC DNA]</scope>
    <source>
        <strain evidence="2 3">DSM 103428</strain>
    </source>
</reference>
<dbReference type="Pfam" id="PF01052">
    <property type="entry name" value="FliMN_C"/>
    <property type="match status" value="1"/>
</dbReference>
<dbReference type="Proteomes" id="UP000295210">
    <property type="component" value="Unassembled WGS sequence"/>
</dbReference>
<dbReference type="SUPFAM" id="SSF101801">
    <property type="entry name" value="Surface presentation of antigens (SPOA)"/>
    <property type="match status" value="1"/>
</dbReference>
<comment type="caution">
    <text evidence="2">The sequence shown here is derived from an EMBL/GenBank/DDBJ whole genome shotgun (WGS) entry which is preliminary data.</text>
</comment>
<evidence type="ECO:0000313" key="3">
    <source>
        <dbReference type="Proteomes" id="UP000295210"/>
    </source>
</evidence>
<dbReference type="EMBL" id="SMGK01000001">
    <property type="protein sequence ID" value="TCK75476.1"/>
    <property type="molecule type" value="Genomic_DNA"/>
</dbReference>
<keyword evidence="2" id="KW-0282">Flagellum</keyword>
<keyword evidence="2" id="KW-0966">Cell projection</keyword>
<organism evidence="2 3">
    <name type="scientific">Acidipila rosea</name>
    <dbReference type="NCBI Taxonomy" id="768535"/>
    <lineage>
        <taxon>Bacteria</taxon>
        <taxon>Pseudomonadati</taxon>
        <taxon>Acidobacteriota</taxon>
        <taxon>Terriglobia</taxon>
        <taxon>Terriglobales</taxon>
        <taxon>Acidobacteriaceae</taxon>
        <taxon>Acidipila</taxon>
    </lineage>
</organism>
<dbReference type="OrthoDB" id="122656at2"/>
<dbReference type="AlphaFoldDB" id="A0A4R1LAK7"/>
<sequence>MQAEPILAAPPVDSNAPTISSALTLQSTPGPIAEDEATPVPSVLRRLPVQLDVRIPVPSFQVRELLSLEKGRVIETAWAHSEDLPLWAGGVQLVWSEFEIVGQKLGIRVTRLI</sequence>
<keyword evidence="2" id="KW-0969">Cilium</keyword>
<gene>
    <name evidence="2" type="ORF">C7378_0459</name>
</gene>
<evidence type="ECO:0000259" key="1">
    <source>
        <dbReference type="Pfam" id="PF01052"/>
    </source>
</evidence>